<evidence type="ECO:0000313" key="2">
    <source>
        <dbReference type="Proteomes" id="UP000000933"/>
    </source>
</evidence>
<evidence type="ECO:0000313" key="1">
    <source>
        <dbReference type="EMBL" id="CBH22762.1"/>
    </source>
</evidence>
<dbReference type="AlphaFoldDB" id="D5H4C2"/>
<accession>D5H4C2</accession>
<dbReference type="EMBL" id="FP565812">
    <property type="protein sequence ID" value="CBH22762.1"/>
    <property type="molecule type" value="Genomic_DNA"/>
</dbReference>
<proteinExistence type="predicted"/>
<gene>
    <name evidence="1" type="ORF">SRM_p61006</name>
</gene>
<reference evidence="2" key="2">
    <citation type="submission" date="2010-04" db="EMBL/GenBank/DDBJ databases">
        <title>Genome sequence of Salinibacter ruber M8.</title>
        <authorList>
            <consortium name="Genoscope"/>
        </authorList>
    </citation>
    <scope>NUCLEOTIDE SEQUENCE [LARGE SCALE GENOMIC DNA]</scope>
    <source>
        <strain evidence="2">M8</strain>
        <plasmid evidence="2">pSR61</plasmid>
    </source>
</reference>
<reference evidence="1 2" key="1">
    <citation type="journal article" date="2010" name="ISME J.">
        <title>Fine-scale evolution: genomic, phenotypic and ecological differentiation in two coexisting Salinibacter ruber strains.</title>
        <authorList>
            <person name="Pena A."/>
            <person name="Teeling H."/>
            <person name="Huerta-Cepas J."/>
            <person name="Santos F."/>
            <person name="Yarza P."/>
            <person name="Brito-Echeverria J."/>
            <person name="Lucio M."/>
            <person name="Schmitt-Kopplin P."/>
            <person name="Meseguer I."/>
            <person name="Schenowitz C."/>
            <person name="Dossat C."/>
            <person name="Barbe V."/>
            <person name="Dopazo J."/>
            <person name="Rossello-Mora R."/>
            <person name="Schuler M."/>
            <person name="Glockner F.O."/>
            <person name="Amann R."/>
            <person name="Gabaldon T."/>
            <person name="Anton J."/>
        </authorList>
    </citation>
    <scope>NUCLEOTIDE SEQUENCE [LARGE SCALE GENOMIC DNA]</scope>
    <source>
        <strain evidence="1 2">M8</strain>
        <plasmid evidence="2">pSR61</plasmid>
    </source>
</reference>
<name>D5H4C2_SALRM</name>
<protein>
    <submittedName>
        <fullName evidence="1">Uncharacterized protein</fullName>
    </submittedName>
</protein>
<organism evidence="1 2">
    <name type="scientific">Salinibacter ruber (strain M8)</name>
    <dbReference type="NCBI Taxonomy" id="761659"/>
    <lineage>
        <taxon>Bacteria</taxon>
        <taxon>Pseudomonadati</taxon>
        <taxon>Rhodothermota</taxon>
        <taxon>Rhodothermia</taxon>
        <taxon>Rhodothermales</taxon>
        <taxon>Salinibacteraceae</taxon>
        <taxon>Salinibacter</taxon>
    </lineage>
</organism>
<dbReference type="Proteomes" id="UP000000933">
    <property type="component" value="Plasmid pSR61"/>
</dbReference>
<dbReference type="KEGG" id="srm:SRM_p61006"/>
<keyword evidence="1" id="KW-0614">Plasmid</keyword>
<dbReference type="HOGENOM" id="CLU_2071477_0_0_10"/>
<sequence>MKHPLTTSVHLTYHLRKVMPLYYRLQTAARLVRHGSKLSYGELKEEVYQLAREAPHTYAEIAGKLGVSENAVAKAVTTVGPKFQRLQMRIVELLSKYEVERQEKVEFRTWRKDREAYE</sequence>
<geneLocation type="plasmid" evidence="1 2">
    <name>pSR61</name>
</geneLocation>